<reference evidence="2" key="1">
    <citation type="submission" date="2023-03" db="EMBL/GenBank/DDBJ databases">
        <title>Massive genome expansion in bonnet fungi (Mycena s.s.) driven by repeated elements and novel gene families across ecological guilds.</title>
        <authorList>
            <consortium name="Lawrence Berkeley National Laboratory"/>
            <person name="Harder C.B."/>
            <person name="Miyauchi S."/>
            <person name="Viragh M."/>
            <person name="Kuo A."/>
            <person name="Thoen E."/>
            <person name="Andreopoulos B."/>
            <person name="Lu D."/>
            <person name="Skrede I."/>
            <person name="Drula E."/>
            <person name="Henrissat B."/>
            <person name="Morin E."/>
            <person name="Kohler A."/>
            <person name="Barry K."/>
            <person name="LaButti K."/>
            <person name="Morin E."/>
            <person name="Salamov A."/>
            <person name="Lipzen A."/>
            <person name="Mereny Z."/>
            <person name="Hegedus B."/>
            <person name="Baldrian P."/>
            <person name="Stursova M."/>
            <person name="Weitz H."/>
            <person name="Taylor A."/>
            <person name="Grigoriev I.V."/>
            <person name="Nagy L.G."/>
            <person name="Martin F."/>
            <person name="Kauserud H."/>
        </authorList>
    </citation>
    <scope>NUCLEOTIDE SEQUENCE</scope>
    <source>
        <strain evidence="2">9144</strain>
    </source>
</reference>
<comment type="caution">
    <text evidence="2">The sequence shown here is derived from an EMBL/GenBank/DDBJ whole genome shotgun (WGS) entry which is preliminary data.</text>
</comment>
<dbReference type="AlphaFoldDB" id="A0AAD6YKW4"/>
<evidence type="ECO:0000313" key="3">
    <source>
        <dbReference type="Proteomes" id="UP001219525"/>
    </source>
</evidence>
<evidence type="ECO:0000256" key="1">
    <source>
        <dbReference type="SAM" id="MobiDB-lite"/>
    </source>
</evidence>
<accession>A0AAD6YKW4</accession>
<organism evidence="2 3">
    <name type="scientific">Mycena pura</name>
    <dbReference type="NCBI Taxonomy" id="153505"/>
    <lineage>
        <taxon>Eukaryota</taxon>
        <taxon>Fungi</taxon>
        <taxon>Dikarya</taxon>
        <taxon>Basidiomycota</taxon>
        <taxon>Agaricomycotina</taxon>
        <taxon>Agaricomycetes</taxon>
        <taxon>Agaricomycetidae</taxon>
        <taxon>Agaricales</taxon>
        <taxon>Marasmiineae</taxon>
        <taxon>Mycenaceae</taxon>
        <taxon>Mycena</taxon>
    </lineage>
</organism>
<evidence type="ECO:0000313" key="2">
    <source>
        <dbReference type="EMBL" id="KAJ7222391.1"/>
    </source>
</evidence>
<dbReference type="EMBL" id="JARJCW010000007">
    <property type="protein sequence ID" value="KAJ7222391.1"/>
    <property type="molecule type" value="Genomic_DNA"/>
</dbReference>
<feature type="region of interest" description="Disordered" evidence="1">
    <location>
        <begin position="161"/>
        <end position="181"/>
    </location>
</feature>
<sequence>MLPASSTRFTCKLTRPLNAPASRIRLMRPLHTLAARIARYPTSTLLRHILLIVTRARRHCHTSPNCPAHHTTSTDYRLQSAGFGLYFLPQCASFGWCTVIECESFGPQACIVCRLSAAGVVHAASSAVAPLYCAMHPPSVHSANRPCPPNCPFREPPTPTEPSIFAKCPPPPTPRPSSLAC</sequence>
<gene>
    <name evidence="2" type="ORF">GGX14DRAFT_558484</name>
</gene>
<proteinExistence type="predicted"/>
<name>A0AAD6YKW4_9AGAR</name>
<keyword evidence="3" id="KW-1185">Reference proteome</keyword>
<dbReference type="Proteomes" id="UP001219525">
    <property type="component" value="Unassembled WGS sequence"/>
</dbReference>
<protein>
    <submittedName>
        <fullName evidence="2">Uncharacterized protein</fullName>
    </submittedName>
</protein>